<dbReference type="Proteomes" id="UP000694864">
    <property type="component" value="Chromosome 5"/>
</dbReference>
<dbReference type="RefSeq" id="XP_010512110.1">
    <property type="nucleotide sequence ID" value="XM_010513808.2"/>
</dbReference>
<feature type="domain" description="FBD" evidence="1">
    <location>
        <begin position="394"/>
        <end position="471"/>
    </location>
</feature>
<dbReference type="InterPro" id="IPR053781">
    <property type="entry name" value="F-box_AtFBL13-like"/>
</dbReference>
<dbReference type="InterPro" id="IPR001810">
    <property type="entry name" value="F-box_dom"/>
</dbReference>
<organism evidence="2 3">
    <name type="scientific">Camelina sativa</name>
    <name type="common">False flax</name>
    <name type="synonym">Myagrum sativum</name>
    <dbReference type="NCBI Taxonomy" id="90675"/>
    <lineage>
        <taxon>Eukaryota</taxon>
        <taxon>Viridiplantae</taxon>
        <taxon>Streptophyta</taxon>
        <taxon>Embryophyta</taxon>
        <taxon>Tracheophyta</taxon>
        <taxon>Spermatophyta</taxon>
        <taxon>Magnoliopsida</taxon>
        <taxon>eudicotyledons</taxon>
        <taxon>Gunneridae</taxon>
        <taxon>Pentapetalae</taxon>
        <taxon>rosids</taxon>
        <taxon>malvids</taxon>
        <taxon>Brassicales</taxon>
        <taxon>Brassicaceae</taxon>
        <taxon>Camelineae</taxon>
        <taxon>Camelina</taxon>
    </lineage>
</organism>
<reference evidence="2" key="2">
    <citation type="journal article" date="2014" name="Nat. Commun.">
        <title>The emerging biofuel crop Camelina sativa retains a highly undifferentiated hexaploid genome structure.</title>
        <authorList>
            <person name="Kagale S."/>
            <person name="Koh C."/>
            <person name="Nixon J."/>
            <person name="Bollina V."/>
            <person name="Clarke W.E."/>
            <person name="Tuteja R."/>
            <person name="Spillane C."/>
            <person name="Robinson S.J."/>
            <person name="Links M.G."/>
            <person name="Clarke C."/>
            <person name="Higgins E.E."/>
            <person name="Huebert T."/>
            <person name="Sharpe A.G."/>
            <person name="Parkin I.A."/>
        </authorList>
    </citation>
    <scope>NUCLEOTIDE SEQUENCE [LARGE SCALE GENOMIC DNA]</scope>
    <source>
        <strain evidence="2">r\DH55</strain>
    </source>
</reference>
<accession>A0ABM0Z8Z5</accession>
<dbReference type="InterPro" id="IPR055411">
    <property type="entry name" value="LRR_FXL15/At3g58940/PEG3-like"/>
</dbReference>
<dbReference type="Pfam" id="PF08387">
    <property type="entry name" value="FBD"/>
    <property type="match status" value="1"/>
</dbReference>
<evidence type="ECO:0000313" key="4">
    <source>
        <dbReference type="RefSeq" id="XP_010512110.1"/>
    </source>
</evidence>
<dbReference type="SUPFAM" id="SSF81383">
    <property type="entry name" value="F-box domain"/>
    <property type="match status" value="1"/>
</dbReference>
<gene>
    <name evidence="3 4" type="primary">LOC104788119</name>
</gene>
<sequence length="488" mass="55971">MDRISNLPDEIRCHIFSFLPTKQAAVTSVLSKSWQNLWKLVPNLDIDDSEFLYPEEGKGEREAIRQSFVDFVDGVLALQDDSPIDKFSLKCITGVHPDSVNRWICNVLQRGVSDLDLFIDFSDEDKEEDEYLLPEEMFVSKTLVKLKLRSENCVDWWFWEMGASLPMLKSLHIDSDLIFCGDMVSFLSYFPVLEEIHMANMEWRENDEIMSSASLRNLSIHGTGCDEFENPKTISFDTPNLLSFNYSDLVAEDYPVVNMKKLSEARLNLILKDEDQVKRIREPNNVLLEDDEAAVVLQFVNVVKLMNGIKNIQKLSLSADTLEVLTLCCGSMPVFNNLKILGLKSEEDRGWQAVPALLRNCPHLEFLVIEGLLHCVTDKCGDACDCIPREDKGRSLISSPVKKFEIRGFRGTMREINMIGHFLRSFKCLEEMGIFAEENGPTNFENPGAFEYVDKILKLYNELSSCDVYFLVWGYMRKKWTAKSMQMC</sequence>
<dbReference type="PANTHER" id="PTHR31293">
    <property type="entry name" value="RNI-LIKE SUPERFAMILY PROTEIN"/>
    <property type="match status" value="1"/>
</dbReference>
<name>A0ABM0Z8Z5_CAMSA</name>
<keyword evidence="2" id="KW-1185">Reference proteome</keyword>
<dbReference type="PANTHER" id="PTHR31293:SF16">
    <property type="entry name" value="RNI-LIKE SUPERFAMILY PROTEIN"/>
    <property type="match status" value="1"/>
</dbReference>
<dbReference type="SUPFAM" id="SSF52047">
    <property type="entry name" value="RNI-like"/>
    <property type="match status" value="1"/>
</dbReference>
<proteinExistence type="predicted"/>
<evidence type="ECO:0000313" key="2">
    <source>
        <dbReference type="Proteomes" id="UP000694864"/>
    </source>
</evidence>
<evidence type="ECO:0000313" key="3">
    <source>
        <dbReference type="RefSeq" id="XP_010512109.1"/>
    </source>
</evidence>
<dbReference type="RefSeq" id="XP_010512109.1">
    <property type="nucleotide sequence ID" value="XM_010513807.2"/>
</dbReference>
<dbReference type="Pfam" id="PF00646">
    <property type="entry name" value="F-box"/>
    <property type="match status" value="1"/>
</dbReference>
<protein>
    <submittedName>
        <fullName evidence="3 4">F-box/LRR-repeat protein At3g58930-like</fullName>
    </submittedName>
</protein>
<reference evidence="2" key="1">
    <citation type="journal article" date="1997" name="Nucleic Acids Res.">
        <title>tRNAscan-SE: a program for improved detection of transfer RNA genes in genomic sequence.</title>
        <authorList>
            <person name="Lowe T.M."/>
            <person name="Eddy S.R."/>
        </authorList>
    </citation>
    <scope>NUCLEOTIDE SEQUENCE [LARGE SCALE GENOMIC DNA]</scope>
    <source>
        <strain evidence="2">r\DH55</strain>
    </source>
</reference>
<dbReference type="GeneID" id="104788119"/>
<evidence type="ECO:0000259" key="1">
    <source>
        <dbReference type="SMART" id="SM00579"/>
    </source>
</evidence>
<dbReference type="InterPro" id="IPR036047">
    <property type="entry name" value="F-box-like_dom_sf"/>
</dbReference>
<reference evidence="3 4" key="3">
    <citation type="submission" date="2025-05" db="UniProtKB">
        <authorList>
            <consortium name="RefSeq"/>
        </authorList>
    </citation>
    <scope>IDENTIFICATION</scope>
    <source>
        <tissue evidence="3 4">Leaf</tissue>
    </source>
</reference>
<dbReference type="InterPro" id="IPR006566">
    <property type="entry name" value="FBD"/>
</dbReference>
<dbReference type="CDD" id="cd22160">
    <property type="entry name" value="F-box_AtFBL13-like"/>
    <property type="match status" value="1"/>
</dbReference>
<dbReference type="InterPro" id="IPR032675">
    <property type="entry name" value="LRR_dom_sf"/>
</dbReference>
<dbReference type="Pfam" id="PF24758">
    <property type="entry name" value="LRR_At5g56370"/>
    <property type="match status" value="1"/>
</dbReference>
<dbReference type="InterPro" id="IPR055294">
    <property type="entry name" value="FBL60-like"/>
</dbReference>
<dbReference type="Gene3D" id="3.80.10.10">
    <property type="entry name" value="Ribonuclease Inhibitor"/>
    <property type="match status" value="1"/>
</dbReference>
<dbReference type="SMART" id="SM00579">
    <property type="entry name" value="FBD"/>
    <property type="match status" value="1"/>
</dbReference>
<dbReference type="Gene3D" id="1.20.1280.50">
    <property type="match status" value="1"/>
</dbReference>